<keyword evidence="4" id="KW-1185">Reference proteome</keyword>
<proteinExistence type="predicted"/>
<dbReference type="GO" id="GO:0032259">
    <property type="term" value="P:methylation"/>
    <property type="evidence" value="ECO:0007669"/>
    <property type="project" value="UniProtKB-KW"/>
</dbReference>
<comment type="caution">
    <text evidence="3">The sequence shown here is derived from an EMBL/GenBank/DDBJ whole genome shotgun (WGS) entry which is preliminary data.</text>
</comment>
<evidence type="ECO:0000313" key="4">
    <source>
        <dbReference type="Proteomes" id="UP000566324"/>
    </source>
</evidence>
<dbReference type="SUPFAM" id="SSF53335">
    <property type="entry name" value="S-adenosyl-L-methionine-dependent methyltransferases"/>
    <property type="match status" value="1"/>
</dbReference>
<protein>
    <submittedName>
        <fullName evidence="3">SAM-dependent methyltransferase</fullName>
    </submittedName>
</protein>
<accession>A0A7W7B102</accession>
<name>A0A7W7B102_9SPHN</name>
<dbReference type="EMBL" id="JACHNZ010000016">
    <property type="protein sequence ID" value="MBB4632049.1"/>
    <property type="molecule type" value="Genomic_DNA"/>
</dbReference>
<gene>
    <name evidence="3" type="ORF">GGQ98_001666</name>
</gene>
<dbReference type="RefSeq" id="WP_184067864.1">
    <property type="nucleotide sequence ID" value="NZ_JACHNZ010000016.1"/>
</dbReference>
<sequence length="263" mass="27705">MSDLIEPFDRAARRRARDRAAGDFGHYAFLKDALTADLVERLAGLGPPPARVLDLGAHDGRLAALLPESETVATDPGFRFAKAAAGVMCDEDRLPFGRGCFDAVLSAASLHSVNDLPGALVQIRQVLKPGGVFLAAFVGGASLADLRARLLAAETARRDGASPRFLPMVDPREAPGLLQRAGFVEPVVDVHARTVRYPGAAAMLADLRGMGESNVLHARSRAPLSRADAAAFHAAAEAAAEADGRHPVQLEIVTMTGRAPPLK</sequence>
<dbReference type="GO" id="GO:0008168">
    <property type="term" value="F:methyltransferase activity"/>
    <property type="evidence" value="ECO:0007669"/>
    <property type="project" value="UniProtKB-KW"/>
</dbReference>
<evidence type="ECO:0000256" key="1">
    <source>
        <dbReference type="ARBA" id="ARBA00022603"/>
    </source>
</evidence>
<dbReference type="CDD" id="cd02440">
    <property type="entry name" value="AdoMet_MTases"/>
    <property type="match status" value="1"/>
</dbReference>
<dbReference type="Proteomes" id="UP000566324">
    <property type="component" value="Unassembled WGS sequence"/>
</dbReference>
<keyword evidence="2 3" id="KW-0808">Transferase</keyword>
<evidence type="ECO:0000256" key="2">
    <source>
        <dbReference type="ARBA" id="ARBA00022679"/>
    </source>
</evidence>
<dbReference type="PANTHER" id="PTHR13090">
    <property type="entry name" value="ARGININE-HYDROXYLASE NDUFAF5, MITOCHONDRIAL"/>
    <property type="match status" value="1"/>
</dbReference>
<evidence type="ECO:0000313" key="3">
    <source>
        <dbReference type="EMBL" id="MBB4632049.1"/>
    </source>
</evidence>
<dbReference type="InterPro" id="IPR029063">
    <property type="entry name" value="SAM-dependent_MTases_sf"/>
</dbReference>
<reference evidence="3 4" key="1">
    <citation type="submission" date="2020-08" db="EMBL/GenBank/DDBJ databases">
        <title>Genomic Encyclopedia of Type Strains, Phase IV (KMG-IV): sequencing the most valuable type-strain genomes for metagenomic binning, comparative biology and taxonomic classification.</title>
        <authorList>
            <person name="Goeker M."/>
        </authorList>
    </citation>
    <scope>NUCLEOTIDE SEQUENCE [LARGE SCALE GENOMIC DNA]</scope>
    <source>
        <strain evidence="3 4">DSM 17328</strain>
    </source>
</reference>
<dbReference type="AlphaFoldDB" id="A0A7W7B102"/>
<keyword evidence="1 3" id="KW-0489">Methyltransferase</keyword>
<dbReference type="InterPro" id="IPR050602">
    <property type="entry name" value="Malonyl-ACP_OMT"/>
</dbReference>
<dbReference type="Gene3D" id="3.40.50.150">
    <property type="entry name" value="Vaccinia Virus protein VP39"/>
    <property type="match status" value="1"/>
</dbReference>
<dbReference type="Pfam" id="PF13489">
    <property type="entry name" value="Methyltransf_23"/>
    <property type="match status" value="1"/>
</dbReference>
<dbReference type="PANTHER" id="PTHR13090:SF1">
    <property type="entry name" value="ARGININE-HYDROXYLASE NDUFAF5, MITOCHONDRIAL"/>
    <property type="match status" value="1"/>
</dbReference>
<organism evidence="3 4">
    <name type="scientific">Sphingosinicella soli</name>
    <dbReference type="NCBI Taxonomy" id="333708"/>
    <lineage>
        <taxon>Bacteria</taxon>
        <taxon>Pseudomonadati</taxon>
        <taxon>Pseudomonadota</taxon>
        <taxon>Alphaproteobacteria</taxon>
        <taxon>Sphingomonadales</taxon>
        <taxon>Sphingosinicellaceae</taxon>
        <taxon>Sphingosinicella</taxon>
    </lineage>
</organism>